<comment type="caution">
    <text evidence="2">The sequence shown here is derived from an EMBL/GenBank/DDBJ whole genome shotgun (WGS) entry which is preliminary data.</text>
</comment>
<dbReference type="InterPro" id="IPR029526">
    <property type="entry name" value="PGBD"/>
</dbReference>
<dbReference type="PANTHER" id="PTHR46599:SF6">
    <property type="entry name" value="DUAL SPECIFICITY PHOSPHATASE 26"/>
    <property type="match status" value="1"/>
</dbReference>
<evidence type="ECO:0000313" key="2">
    <source>
        <dbReference type="EMBL" id="KAG8237164.1"/>
    </source>
</evidence>
<reference evidence="2" key="1">
    <citation type="submission" date="2013-04" db="EMBL/GenBank/DDBJ databases">
        <authorList>
            <person name="Qu J."/>
            <person name="Murali S.C."/>
            <person name="Bandaranaike D."/>
            <person name="Bellair M."/>
            <person name="Blankenburg K."/>
            <person name="Chao H."/>
            <person name="Dinh H."/>
            <person name="Doddapaneni H."/>
            <person name="Downs B."/>
            <person name="Dugan-Rocha S."/>
            <person name="Elkadiri S."/>
            <person name="Gnanaolivu R.D."/>
            <person name="Hernandez B."/>
            <person name="Javaid M."/>
            <person name="Jayaseelan J.C."/>
            <person name="Lee S."/>
            <person name="Li M."/>
            <person name="Ming W."/>
            <person name="Munidasa M."/>
            <person name="Muniz J."/>
            <person name="Nguyen L."/>
            <person name="Ongeri F."/>
            <person name="Osuji N."/>
            <person name="Pu L.-L."/>
            <person name="Puazo M."/>
            <person name="Qu C."/>
            <person name="Quiroz J."/>
            <person name="Raj R."/>
            <person name="Weissenberger G."/>
            <person name="Xin Y."/>
            <person name="Zou X."/>
            <person name="Han Y."/>
            <person name="Richards S."/>
            <person name="Worley K."/>
            <person name="Muzny D."/>
            <person name="Gibbs R."/>
        </authorList>
    </citation>
    <scope>NUCLEOTIDE SEQUENCE</scope>
    <source>
        <strain evidence="2">Sampled in the wild</strain>
    </source>
</reference>
<gene>
    <name evidence="2" type="ORF">J437_LFUL016649</name>
</gene>
<organism evidence="2 3">
    <name type="scientific">Ladona fulva</name>
    <name type="common">Scarce chaser dragonfly</name>
    <name type="synonym">Libellula fulva</name>
    <dbReference type="NCBI Taxonomy" id="123851"/>
    <lineage>
        <taxon>Eukaryota</taxon>
        <taxon>Metazoa</taxon>
        <taxon>Ecdysozoa</taxon>
        <taxon>Arthropoda</taxon>
        <taxon>Hexapoda</taxon>
        <taxon>Insecta</taxon>
        <taxon>Pterygota</taxon>
        <taxon>Palaeoptera</taxon>
        <taxon>Odonata</taxon>
        <taxon>Epiprocta</taxon>
        <taxon>Anisoptera</taxon>
        <taxon>Libelluloidea</taxon>
        <taxon>Libellulidae</taxon>
        <taxon>Ladona</taxon>
    </lineage>
</organism>
<evidence type="ECO:0000259" key="1">
    <source>
        <dbReference type="Pfam" id="PF13843"/>
    </source>
</evidence>
<keyword evidence="3" id="KW-1185">Reference proteome</keyword>
<name>A0A8K0KMT8_LADFU</name>
<dbReference type="Pfam" id="PF13843">
    <property type="entry name" value="DDE_Tnp_1_7"/>
    <property type="match status" value="1"/>
</dbReference>
<dbReference type="Proteomes" id="UP000792457">
    <property type="component" value="Unassembled WGS sequence"/>
</dbReference>
<reference evidence="2" key="2">
    <citation type="submission" date="2017-10" db="EMBL/GenBank/DDBJ databases">
        <title>Ladona fulva Genome sequencing and assembly.</title>
        <authorList>
            <person name="Murali S."/>
            <person name="Richards S."/>
            <person name="Bandaranaike D."/>
            <person name="Bellair M."/>
            <person name="Blankenburg K."/>
            <person name="Chao H."/>
            <person name="Dinh H."/>
            <person name="Doddapaneni H."/>
            <person name="Dugan-Rocha S."/>
            <person name="Elkadiri S."/>
            <person name="Gnanaolivu R."/>
            <person name="Hernandez B."/>
            <person name="Skinner E."/>
            <person name="Javaid M."/>
            <person name="Lee S."/>
            <person name="Li M."/>
            <person name="Ming W."/>
            <person name="Munidasa M."/>
            <person name="Muniz J."/>
            <person name="Nguyen L."/>
            <person name="Hughes D."/>
            <person name="Osuji N."/>
            <person name="Pu L.-L."/>
            <person name="Puazo M."/>
            <person name="Qu C."/>
            <person name="Quiroz J."/>
            <person name="Raj R."/>
            <person name="Weissenberger G."/>
            <person name="Xin Y."/>
            <person name="Zou X."/>
            <person name="Han Y."/>
            <person name="Worley K."/>
            <person name="Muzny D."/>
            <person name="Gibbs R."/>
        </authorList>
    </citation>
    <scope>NUCLEOTIDE SEQUENCE</scope>
    <source>
        <strain evidence="2">Sampled in the wild</strain>
    </source>
</reference>
<dbReference type="PANTHER" id="PTHR46599">
    <property type="entry name" value="PIGGYBAC TRANSPOSABLE ELEMENT-DERIVED PROTEIN 4"/>
    <property type="match status" value="1"/>
</dbReference>
<sequence length="327" mass="37324">MDPHYLFFVMCNFEQACDVPIEVGKLDLQPSSDSPPLSSSCKESVIRGKFRHASDSINDEKEDLLQEKLMLVGTILKNKRELPPEIVEVKNREEYSSLFLFRKNMTLVSYVPKKERNVLLISSMHKEIAIDASTDEKQKPEIITFYNSTKCGVDTEDEVCETYSVERNTRRWPVAVFYHLLNTSGINAFIIYRSIHPDMKINSRTFLRDIAKGLTKPFIKESFSTVTHSVSESLMYCSLEVSCSDSSAEASEISLCQNFTAPHLKVHQKAEQPFLCPSQNINHSSKGPAQQPRNTAKMAFLKYKLSVGKEEGAKFEEKFSYGFWRNT</sequence>
<dbReference type="AlphaFoldDB" id="A0A8K0KMT8"/>
<protein>
    <recommendedName>
        <fullName evidence="1">PiggyBac transposable element-derived protein domain-containing protein</fullName>
    </recommendedName>
</protein>
<proteinExistence type="predicted"/>
<accession>A0A8K0KMT8</accession>
<dbReference type="OrthoDB" id="6427254at2759"/>
<dbReference type="EMBL" id="KZ309128">
    <property type="protein sequence ID" value="KAG8237164.1"/>
    <property type="molecule type" value="Genomic_DNA"/>
</dbReference>
<evidence type="ECO:0000313" key="3">
    <source>
        <dbReference type="Proteomes" id="UP000792457"/>
    </source>
</evidence>
<feature type="domain" description="PiggyBac transposable element-derived protein" evidence="1">
    <location>
        <begin position="62"/>
        <end position="189"/>
    </location>
</feature>